<accession>A0ABT2RXB2</accession>
<reference evidence="2 3" key="1">
    <citation type="journal article" date="2021" name="ISME Commun">
        <title>Automated analysis of genomic sequences facilitates high-throughput and comprehensive description of bacteria.</title>
        <authorList>
            <person name="Hitch T.C.A."/>
        </authorList>
    </citation>
    <scope>NUCLEOTIDE SEQUENCE [LARGE SCALE GENOMIC DNA]</scope>
    <source>
        <strain evidence="2 3">Sanger_04</strain>
    </source>
</reference>
<sequence>MIEEYCSLPFIERERIYKQELYNKIENACLRKQVLKIKVTLGDKQLSDQEQLFYVYPYRILSDPLHTRSYLVCYSRKAGQNDSDKIIASFSMARLNHLTVLEQTFYLNKKEISHIEKQITKYSAAYLIGKPEQITVKLTDEGKRIYRSKLSSRPEKIEALSTDDVYVFDCSLRQAFNYFFSFGADAEILSPDELRNEFIENYSSALTIYR</sequence>
<name>A0ABT2RXB2_9FIRM</name>
<proteinExistence type="predicted"/>
<feature type="domain" description="WCX" evidence="1">
    <location>
        <begin position="131"/>
        <end position="200"/>
    </location>
</feature>
<evidence type="ECO:0000259" key="1">
    <source>
        <dbReference type="Pfam" id="PF25583"/>
    </source>
</evidence>
<dbReference type="InterPro" id="IPR057727">
    <property type="entry name" value="WCX_dom"/>
</dbReference>
<dbReference type="RefSeq" id="WP_262670736.1">
    <property type="nucleotide sequence ID" value="NZ_JAOQKC010000009.1"/>
</dbReference>
<evidence type="ECO:0000313" key="2">
    <source>
        <dbReference type="EMBL" id="MCU6696959.1"/>
    </source>
</evidence>
<dbReference type="Pfam" id="PF25583">
    <property type="entry name" value="WCX"/>
    <property type="match status" value="1"/>
</dbReference>
<protein>
    <submittedName>
        <fullName evidence="2">WYL domain-containing protein</fullName>
    </submittedName>
</protein>
<gene>
    <name evidence="2" type="ORF">OCV63_08625</name>
</gene>
<keyword evidence="3" id="KW-1185">Reference proteome</keyword>
<organism evidence="2 3">
    <name type="scientific">Laedolimicola ammoniilytica</name>
    <dbReference type="NCBI Taxonomy" id="2981771"/>
    <lineage>
        <taxon>Bacteria</taxon>
        <taxon>Bacillati</taxon>
        <taxon>Bacillota</taxon>
        <taxon>Clostridia</taxon>
        <taxon>Lachnospirales</taxon>
        <taxon>Lachnospiraceae</taxon>
        <taxon>Laedolimicola</taxon>
    </lineage>
</organism>
<comment type="caution">
    <text evidence="2">The sequence shown here is derived from an EMBL/GenBank/DDBJ whole genome shotgun (WGS) entry which is preliminary data.</text>
</comment>
<dbReference type="EMBL" id="JAOQKC010000009">
    <property type="protein sequence ID" value="MCU6696959.1"/>
    <property type="molecule type" value="Genomic_DNA"/>
</dbReference>
<dbReference type="Proteomes" id="UP001652461">
    <property type="component" value="Unassembled WGS sequence"/>
</dbReference>
<evidence type="ECO:0000313" key="3">
    <source>
        <dbReference type="Proteomes" id="UP001652461"/>
    </source>
</evidence>